<evidence type="ECO:0000313" key="2">
    <source>
        <dbReference type="EMBL" id="RXH99488.1"/>
    </source>
</evidence>
<comment type="caution">
    <text evidence="2">The sequence shown here is derived from an EMBL/GenBank/DDBJ whole genome shotgun (WGS) entry which is preliminary data.</text>
</comment>
<keyword evidence="1" id="KW-0539">Nucleus</keyword>
<dbReference type="GO" id="GO:0006355">
    <property type="term" value="P:regulation of DNA-templated transcription"/>
    <property type="evidence" value="ECO:0007669"/>
    <property type="project" value="UniProtKB-UniRule"/>
</dbReference>
<dbReference type="InterPro" id="IPR031052">
    <property type="entry name" value="FHY3/FAR1"/>
</dbReference>
<organism evidence="2 3">
    <name type="scientific">Malus domestica</name>
    <name type="common">Apple</name>
    <name type="synonym">Pyrus malus</name>
    <dbReference type="NCBI Taxonomy" id="3750"/>
    <lineage>
        <taxon>Eukaryota</taxon>
        <taxon>Viridiplantae</taxon>
        <taxon>Streptophyta</taxon>
        <taxon>Embryophyta</taxon>
        <taxon>Tracheophyta</taxon>
        <taxon>Spermatophyta</taxon>
        <taxon>Magnoliopsida</taxon>
        <taxon>eudicotyledons</taxon>
        <taxon>Gunneridae</taxon>
        <taxon>Pentapetalae</taxon>
        <taxon>rosids</taxon>
        <taxon>fabids</taxon>
        <taxon>Rosales</taxon>
        <taxon>Rosaceae</taxon>
        <taxon>Amygdaloideae</taxon>
        <taxon>Maleae</taxon>
        <taxon>Malus</taxon>
    </lineage>
</organism>
<dbReference type="AlphaFoldDB" id="A0A498JUE8"/>
<dbReference type="PANTHER" id="PTHR31669">
    <property type="entry name" value="PROTEIN FAR1-RELATED SEQUENCE 10-RELATED"/>
    <property type="match status" value="1"/>
</dbReference>
<sequence length="151" mass="17430">MSGLDMCKEGLLTLQFEGVTTGQRFRAEGTFVHFMRGRFPQTVLTDLDPELRDATRSELPGTKHVISIWDILPKISSWFSVSLGPRCMEFKSEFDELYRLESTEDFELQWNQTISMELTTQLTRILNEVRNMPECEGVAMDLTFSPNLKLQ</sequence>
<dbReference type="STRING" id="3750.A0A498JUE8"/>
<dbReference type="GO" id="GO:0005634">
    <property type="term" value="C:nucleus"/>
    <property type="evidence" value="ECO:0007669"/>
    <property type="project" value="UniProtKB-SubCell"/>
</dbReference>
<dbReference type="GO" id="GO:0008270">
    <property type="term" value="F:zinc ion binding"/>
    <property type="evidence" value="ECO:0007669"/>
    <property type="project" value="UniProtKB-UniRule"/>
</dbReference>
<gene>
    <name evidence="2" type="ORF">DVH24_011813</name>
</gene>
<dbReference type="EMBL" id="RDQH01000331">
    <property type="protein sequence ID" value="RXH99488.1"/>
    <property type="molecule type" value="Genomic_DNA"/>
</dbReference>
<protein>
    <recommendedName>
        <fullName evidence="1">Protein FAR1-RELATED SEQUENCE</fullName>
    </recommendedName>
</protein>
<comment type="similarity">
    <text evidence="1">Belongs to the FHY3/FAR1 family.</text>
</comment>
<dbReference type="PANTHER" id="PTHR31669:SF185">
    <property type="entry name" value="PROTEIN FAR1-RELATED SEQUENCE"/>
    <property type="match status" value="1"/>
</dbReference>
<reference evidence="2 3" key="1">
    <citation type="submission" date="2018-10" db="EMBL/GenBank/DDBJ databases">
        <title>A high-quality apple genome assembly.</title>
        <authorList>
            <person name="Hu J."/>
        </authorList>
    </citation>
    <scope>NUCLEOTIDE SEQUENCE [LARGE SCALE GENOMIC DNA]</scope>
    <source>
        <strain evidence="3">cv. HFTH1</strain>
        <tissue evidence="2">Young leaf</tissue>
    </source>
</reference>
<comment type="subcellular location">
    <subcellularLocation>
        <location evidence="1">Nucleus</location>
    </subcellularLocation>
</comment>
<keyword evidence="1" id="KW-0863">Zinc-finger</keyword>
<evidence type="ECO:0000313" key="3">
    <source>
        <dbReference type="Proteomes" id="UP000290289"/>
    </source>
</evidence>
<keyword evidence="3" id="KW-1185">Reference proteome</keyword>
<comment type="function">
    <text evidence="1">Putative transcription activator involved in regulating light control of development.</text>
</comment>
<accession>A0A498JUE8</accession>
<proteinExistence type="inferred from homology"/>
<keyword evidence="1" id="KW-0862">Zinc</keyword>
<dbReference type="Proteomes" id="UP000290289">
    <property type="component" value="Chromosome 5"/>
</dbReference>
<evidence type="ECO:0000256" key="1">
    <source>
        <dbReference type="RuleBase" id="RU367018"/>
    </source>
</evidence>
<name>A0A498JUE8_MALDO</name>
<keyword evidence="1" id="KW-0479">Metal-binding</keyword>